<organism evidence="2 3">
    <name type="scientific">Diaphorina citri</name>
    <name type="common">Asian citrus psyllid</name>
    <dbReference type="NCBI Taxonomy" id="121845"/>
    <lineage>
        <taxon>Eukaryota</taxon>
        <taxon>Metazoa</taxon>
        <taxon>Ecdysozoa</taxon>
        <taxon>Arthropoda</taxon>
        <taxon>Hexapoda</taxon>
        <taxon>Insecta</taxon>
        <taxon>Pterygota</taxon>
        <taxon>Neoptera</taxon>
        <taxon>Paraneoptera</taxon>
        <taxon>Hemiptera</taxon>
        <taxon>Sternorrhyncha</taxon>
        <taxon>Psylloidea</taxon>
        <taxon>Psyllidae</taxon>
        <taxon>Diaphorininae</taxon>
        <taxon>Diaphorina</taxon>
    </lineage>
</organism>
<reference evidence="3" key="1">
    <citation type="submission" date="2025-08" db="UniProtKB">
        <authorList>
            <consortium name="RefSeq"/>
        </authorList>
    </citation>
    <scope>IDENTIFICATION</scope>
</reference>
<dbReference type="PaxDb" id="121845-A0A1S3DR23"/>
<gene>
    <name evidence="3" type="primary">LOC103522810</name>
</gene>
<dbReference type="Proteomes" id="UP000079169">
    <property type="component" value="Unplaced"/>
</dbReference>
<sequence length="399" mass="45530">MHRIQRLLYLDYKSIKDIILLESAFAETNKCGLGVQQVYLALSSHNLFIATDDVGRACAGTPSGINKYYTSDSMDPAIESLRLVSMFPLDCVRLTVYKERTRNTLKLHLSSDRARYFELGGCGFHGYRAVHWTLWQERIKSMTSLDSALSCRSETSVGTSVTKSTTPLYIMSTRRAGRTLGASCSQEVLCDSGHVHYLNSVERYYNNSEFYRLVEDAVSVWENASNSRGRKHTPRTRKCLPHAHFSYGWGVHVKRQEKHLLFVRKHKSLLALDRVDEEFQLPLPKQQIAGNISQLNLSHSMGGRSTPRPLFWIAQRSHRTSDYMDHRVNDLQAIYHEALRLRAIGRSTNEKPEKKPKHTAPTPGLWKKFKNMTISKTKLTPSPCGDTNTNKPPEEMKLK</sequence>
<accession>A0A1S3DR23</accession>
<protein>
    <submittedName>
        <fullName evidence="3">Uncharacterized protein LOC103522810</fullName>
    </submittedName>
</protein>
<feature type="compositionally biased region" description="Polar residues" evidence="1">
    <location>
        <begin position="372"/>
        <end position="391"/>
    </location>
</feature>
<keyword evidence="2" id="KW-1185">Reference proteome</keyword>
<feature type="region of interest" description="Disordered" evidence="1">
    <location>
        <begin position="345"/>
        <end position="399"/>
    </location>
</feature>
<proteinExistence type="predicted"/>
<evidence type="ECO:0000313" key="3">
    <source>
        <dbReference type="RefSeq" id="XP_008486152.1"/>
    </source>
</evidence>
<dbReference type="KEGG" id="dci:103522810"/>
<evidence type="ECO:0000313" key="2">
    <source>
        <dbReference type="Proteomes" id="UP000079169"/>
    </source>
</evidence>
<dbReference type="RefSeq" id="XP_008486152.1">
    <property type="nucleotide sequence ID" value="XM_008487930.2"/>
</dbReference>
<dbReference type="GeneID" id="103522810"/>
<dbReference type="STRING" id="121845.A0A1S3DR23"/>
<dbReference type="AlphaFoldDB" id="A0A1S3DR23"/>
<evidence type="ECO:0000256" key="1">
    <source>
        <dbReference type="SAM" id="MobiDB-lite"/>
    </source>
</evidence>
<name>A0A1S3DR23_DIACI</name>